<dbReference type="EMBL" id="ML996693">
    <property type="protein sequence ID" value="KAF2401162.1"/>
    <property type="molecule type" value="Genomic_DNA"/>
</dbReference>
<keyword evidence="10" id="KW-1185">Reference proteome</keyword>
<accession>A0A6G1HYS4</accession>
<dbReference type="GO" id="GO:0005199">
    <property type="term" value="F:structural constituent of cell wall"/>
    <property type="evidence" value="ECO:0007669"/>
    <property type="project" value="TreeGrafter"/>
</dbReference>
<keyword evidence="2" id="KW-0134">Cell wall</keyword>
<dbReference type="PANTHER" id="PTHR47254">
    <property type="entry name" value="CELL WALL MANNOPROTEIN CIS3-RELATED"/>
    <property type="match status" value="1"/>
</dbReference>
<organism evidence="9 10">
    <name type="scientific">Trichodelitschia bisporula</name>
    <dbReference type="NCBI Taxonomy" id="703511"/>
    <lineage>
        <taxon>Eukaryota</taxon>
        <taxon>Fungi</taxon>
        <taxon>Dikarya</taxon>
        <taxon>Ascomycota</taxon>
        <taxon>Pezizomycotina</taxon>
        <taxon>Dothideomycetes</taxon>
        <taxon>Dothideomycetes incertae sedis</taxon>
        <taxon>Phaeotrichales</taxon>
        <taxon>Phaeotrichaceae</taxon>
        <taxon>Trichodelitschia</taxon>
    </lineage>
</organism>
<comment type="subcellular location">
    <subcellularLocation>
        <location evidence="1">Secreted</location>
        <location evidence="1">Cell wall</location>
    </subcellularLocation>
</comment>
<evidence type="ECO:0000256" key="7">
    <source>
        <dbReference type="SAM" id="SignalP"/>
    </source>
</evidence>
<evidence type="ECO:0000259" key="8">
    <source>
        <dbReference type="Pfam" id="PF22799"/>
    </source>
</evidence>
<feature type="domain" description="Cell wall mannoprotein PIR1-like C-terminal" evidence="8">
    <location>
        <begin position="243"/>
        <end position="316"/>
    </location>
</feature>
<dbReference type="InterPro" id="IPR051153">
    <property type="entry name" value="Yeast_CWMannoprotein_PIR"/>
</dbReference>
<evidence type="ECO:0000313" key="9">
    <source>
        <dbReference type="EMBL" id="KAF2401162.1"/>
    </source>
</evidence>
<comment type="similarity">
    <text evidence="5">Belongs to the PIR protein family.</text>
</comment>
<dbReference type="GO" id="GO:0031505">
    <property type="term" value="P:fungal-type cell wall organization"/>
    <property type="evidence" value="ECO:0007669"/>
    <property type="project" value="TreeGrafter"/>
</dbReference>
<protein>
    <recommendedName>
        <fullName evidence="8">Cell wall mannoprotein PIR1-like C-terminal domain-containing protein</fullName>
    </recommendedName>
</protein>
<feature type="signal peptide" evidence="7">
    <location>
        <begin position="1"/>
        <end position="16"/>
    </location>
</feature>
<dbReference type="AlphaFoldDB" id="A0A6G1HYS4"/>
<evidence type="ECO:0000313" key="10">
    <source>
        <dbReference type="Proteomes" id="UP000799640"/>
    </source>
</evidence>
<evidence type="ECO:0000256" key="4">
    <source>
        <dbReference type="ARBA" id="ARBA00022729"/>
    </source>
</evidence>
<feature type="chain" id="PRO_5026282868" description="Cell wall mannoprotein PIR1-like C-terminal domain-containing protein" evidence="7">
    <location>
        <begin position="17"/>
        <end position="326"/>
    </location>
</feature>
<evidence type="ECO:0000256" key="6">
    <source>
        <dbReference type="SAM" id="MobiDB-lite"/>
    </source>
</evidence>
<gene>
    <name evidence="9" type="ORF">EJ06DRAFT_581357</name>
</gene>
<keyword evidence="3" id="KW-0964">Secreted</keyword>
<evidence type="ECO:0000256" key="3">
    <source>
        <dbReference type="ARBA" id="ARBA00022525"/>
    </source>
</evidence>
<dbReference type="GO" id="GO:0009277">
    <property type="term" value="C:fungal-type cell wall"/>
    <property type="evidence" value="ECO:0007669"/>
    <property type="project" value="TreeGrafter"/>
</dbReference>
<dbReference type="Pfam" id="PF22799">
    <property type="entry name" value="PIR1-like_C"/>
    <property type="match status" value="1"/>
</dbReference>
<dbReference type="OrthoDB" id="5415592at2759"/>
<sequence length="326" mass="33110">MTRAFLLAAAAGYALANPFPQGVYDKIAPKAPNPPGCRVDWDKTFGIAAIPVSADGGPPRGVAPATATVKINSVVAPSASAKPAIVESAPAPPKASASAAAKPAITAAPAAPAGPAVDGVDSTTTVRSTTTNTRTVTVRRTVSAASAAVVATPSAAVRVAGAMASVYLVKQIGDGQIQMPSKAARVEIARATGSVKKVGKRATEAADAVAAVGAVEVSQAGDALRVCTKDEPKHTLTLKLAGGVLKDGRGWTGYIADNHQFQFDDPPQHGAIITAGFCVGQNSSLALGGSYVFWQCRSGDFSNLYDTWIAPQCEPVHLQAVQLVSC</sequence>
<evidence type="ECO:0000256" key="2">
    <source>
        <dbReference type="ARBA" id="ARBA00022512"/>
    </source>
</evidence>
<keyword evidence="4 7" id="KW-0732">Signal</keyword>
<dbReference type="Proteomes" id="UP000799640">
    <property type="component" value="Unassembled WGS sequence"/>
</dbReference>
<evidence type="ECO:0000256" key="5">
    <source>
        <dbReference type="ARBA" id="ARBA00038219"/>
    </source>
</evidence>
<proteinExistence type="inferred from homology"/>
<evidence type="ECO:0000256" key="1">
    <source>
        <dbReference type="ARBA" id="ARBA00004191"/>
    </source>
</evidence>
<name>A0A6G1HYS4_9PEZI</name>
<dbReference type="PANTHER" id="PTHR47254:SF1">
    <property type="entry name" value="CELL WALL MANNOPROTEIN CIS3-RELATED"/>
    <property type="match status" value="1"/>
</dbReference>
<dbReference type="InterPro" id="IPR054508">
    <property type="entry name" value="PIR1-like_C"/>
</dbReference>
<reference evidence="9" key="1">
    <citation type="journal article" date="2020" name="Stud. Mycol.">
        <title>101 Dothideomycetes genomes: a test case for predicting lifestyles and emergence of pathogens.</title>
        <authorList>
            <person name="Haridas S."/>
            <person name="Albert R."/>
            <person name="Binder M."/>
            <person name="Bloem J."/>
            <person name="Labutti K."/>
            <person name="Salamov A."/>
            <person name="Andreopoulos B."/>
            <person name="Baker S."/>
            <person name="Barry K."/>
            <person name="Bills G."/>
            <person name="Bluhm B."/>
            <person name="Cannon C."/>
            <person name="Castanera R."/>
            <person name="Culley D."/>
            <person name="Daum C."/>
            <person name="Ezra D."/>
            <person name="Gonzalez J."/>
            <person name="Henrissat B."/>
            <person name="Kuo A."/>
            <person name="Liang C."/>
            <person name="Lipzen A."/>
            <person name="Lutzoni F."/>
            <person name="Magnuson J."/>
            <person name="Mondo S."/>
            <person name="Nolan M."/>
            <person name="Ohm R."/>
            <person name="Pangilinan J."/>
            <person name="Park H.-J."/>
            <person name="Ramirez L."/>
            <person name="Alfaro M."/>
            <person name="Sun H."/>
            <person name="Tritt A."/>
            <person name="Yoshinaga Y."/>
            <person name="Zwiers L.-H."/>
            <person name="Turgeon B."/>
            <person name="Goodwin S."/>
            <person name="Spatafora J."/>
            <person name="Crous P."/>
            <person name="Grigoriev I."/>
        </authorList>
    </citation>
    <scope>NUCLEOTIDE SEQUENCE</scope>
    <source>
        <strain evidence="9">CBS 262.69</strain>
    </source>
</reference>
<feature type="region of interest" description="Disordered" evidence="6">
    <location>
        <begin position="110"/>
        <end position="133"/>
    </location>
</feature>